<keyword evidence="5 7" id="KW-0472">Membrane</keyword>
<evidence type="ECO:0000256" key="2">
    <source>
        <dbReference type="ARBA" id="ARBA00022475"/>
    </source>
</evidence>
<evidence type="ECO:0000256" key="3">
    <source>
        <dbReference type="ARBA" id="ARBA00022692"/>
    </source>
</evidence>
<evidence type="ECO:0000256" key="1">
    <source>
        <dbReference type="ARBA" id="ARBA00004651"/>
    </source>
</evidence>
<dbReference type="InterPro" id="IPR022791">
    <property type="entry name" value="L-PG_synthase/AglD"/>
</dbReference>
<comment type="subcellular location">
    <subcellularLocation>
        <location evidence="1">Cell membrane</location>
        <topology evidence="1">Multi-pass membrane protein</topology>
    </subcellularLocation>
</comment>
<keyword evidence="2" id="KW-1003">Cell membrane</keyword>
<protein>
    <submittedName>
        <fullName evidence="8">YbhN family protein</fullName>
    </submittedName>
</protein>
<sequence length="351" mass="36723">MSPVSVTHTARRLRGVAAVAVAGVALFALRDRIPDPDAVWASIQGVNLGWLAVAVLAEALSMRLFAALLRRLLRSGGVRLTTPRSMAVTYARNAVSSSLPAGPVLSVAFTIRELGRLGASTSLSAATLALSAVYSTTTFALLGLVALLGGDATRMPALIALAAAATAVFALVRLRRRRHDPHRRDPHRRDPHRRDPHRRRACRILSAGDAIRPTGRDRLVLVVLALANWLLDVACLAAVCAAAGVGLGPHTVLLGYVAGKIAATVAFIPGGLGVTELGMAATFVGAGTTGTMAAAVVALYRLISYWAVLAVGWIAWLLLRDAVRARLAAAGRWLLGVAGCGDDKTGMRPAR</sequence>
<evidence type="ECO:0000313" key="9">
    <source>
        <dbReference type="Proteomes" id="UP001432011"/>
    </source>
</evidence>
<accession>A0ABZ1SKJ3</accession>
<feature type="transmembrane region" description="Helical" evidence="7">
    <location>
        <begin position="125"/>
        <end position="149"/>
    </location>
</feature>
<feature type="transmembrane region" description="Helical" evidence="7">
    <location>
        <begin position="155"/>
        <end position="174"/>
    </location>
</feature>
<reference evidence="8" key="1">
    <citation type="submission" date="2022-10" db="EMBL/GenBank/DDBJ databases">
        <title>The complete genomes of actinobacterial strains from the NBC collection.</title>
        <authorList>
            <person name="Joergensen T.S."/>
            <person name="Alvarez Arevalo M."/>
            <person name="Sterndorff E.B."/>
            <person name="Faurdal D."/>
            <person name="Vuksanovic O."/>
            <person name="Mourched A.-S."/>
            <person name="Charusanti P."/>
            <person name="Shaw S."/>
            <person name="Blin K."/>
            <person name="Weber T."/>
        </authorList>
    </citation>
    <scope>NUCLEOTIDE SEQUENCE</scope>
    <source>
        <strain evidence="8">NBC_00254</strain>
    </source>
</reference>
<evidence type="ECO:0000256" key="4">
    <source>
        <dbReference type="ARBA" id="ARBA00022989"/>
    </source>
</evidence>
<evidence type="ECO:0000256" key="7">
    <source>
        <dbReference type="SAM" id="Phobius"/>
    </source>
</evidence>
<dbReference type="EMBL" id="CP108085">
    <property type="protein sequence ID" value="WUP73515.1"/>
    <property type="molecule type" value="Genomic_DNA"/>
</dbReference>
<name>A0ABZ1SKJ3_9ACTN</name>
<feature type="transmembrane region" description="Helical" evidence="7">
    <location>
        <begin position="279"/>
        <end position="297"/>
    </location>
</feature>
<dbReference type="NCBIfam" id="TIGR00374">
    <property type="entry name" value="flippase-like domain"/>
    <property type="match status" value="1"/>
</dbReference>
<keyword evidence="3 7" id="KW-0812">Transmembrane</keyword>
<dbReference type="PANTHER" id="PTHR39087">
    <property type="entry name" value="UPF0104 MEMBRANE PROTEIN MJ1595"/>
    <property type="match status" value="1"/>
</dbReference>
<feature type="transmembrane region" description="Helical" evidence="7">
    <location>
        <begin position="253"/>
        <end position="272"/>
    </location>
</feature>
<evidence type="ECO:0000256" key="5">
    <source>
        <dbReference type="ARBA" id="ARBA00023136"/>
    </source>
</evidence>
<feature type="transmembrane region" description="Helical" evidence="7">
    <location>
        <begin position="219"/>
        <end position="247"/>
    </location>
</feature>
<dbReference type="RefSeq" id="WP_328708827.1">
    <property type="nucleotide sequence ID" value="NZ_CP108085.1"/>
</dbReference>
<feature type="transmembrane region" description="Helical" evidence="7">
    <location>
        <begin position="303"/>
        <end position="319"/>
    </location>
</feature>
<feature type="transmembrane region" description="Helical" evidence="7">
    <location>
        <begin position="12"/>
        <end position="29"/>
    </location>
</feature>
<dbReference type="Pfam" id="PF03706">
    <property type="entry name" value="LPG_synthase_TM"/>
    <property type="match status" value="1"/>
</dbReference>
<gene>
    <name evidence="8" type="ORF">OG913_29560</name>
</gene>
<dbReference type="PANTHER" id="PTHR39087:SF2">
    <property type="entry name" value="UPF0104 MEMBRANE PROTEIN MJ1595"/>
    <property type="match status" value="1"/>
</dbReference>
<feature type="transmembrane region" description="Helical" evidence="7">
    <location>
        <begin position="49"/>
        <end position="69"/>
    </location>
</feature>
<proteinExistence type="predicted"/>
<evidence type="ECO:0000256" key="6">
    <source>
        <dbReference type="SAM" id="MobiDB-lite"/>
    </source>
</evidence>
<keyword evidence="4 7" id="KW-1133">Transmembrane helix</keyword>
<dbReference type="Proteomes" id="UP001432011">
    <property type="component" value="Chromosome"/>
</dbReference>
<evidence type="ECO:0000313" key="8">
    <source>
        <dbReference type="EMBL" id="WUP73515.1"/>
    </source>
</evidence>
<keyword evidence="9" id="KW-1185">Reference proteome</keyword>
<organism evidence="8 9">
    <name type="scientific">Microbispora hainanensis</name>
    <dbReference type="NCBI Taxonomy" id="568844"/>
    <lineage>
        <taxon>Bacteria</taxon>
        <taxon>Bacillati</taxon>
        <taxon>Actinomycetota</taxon>
        <taxon>Actinomycetes</taxon>
        <taxon>Streptosporangiales</taxon>
        <taxon>Streptosporangiaceae</taxon>
        <taxon>Microbispora</taxon>
    </lineage>
</organism>
<feature type="region of interest" description="Disordered" evidence="6">
    <location>
        <begin position="179"/>
        <end position="198"/>
    </location>
</feature>